<sequence>QQIRGQNSVPDAQISQRPFDIFIEAKLDGALDENQLERHIKSINGNKKILDGSLVYLIGLTKEDISEKQIKTINKIAEETGVIFIATTFTRLSKILDESVADFERSLQEIADDFRSYLDSADLIDHKLRMLVRPTRATMKENEKYSFYCEPIEQPNRSHANYFGLYEDKTVKYIGKIERVFEGKIHNGRFEITDTSKGAGSDTDADTIVQAADEVPLYSNLKSHTHRFYFVDGFKKTRIQKSSPRGIWRAKYLDLGDASLLGDIEDVDKIETQEIAEKLKGKEFE</sequence>
<dbReference type="EMBL" id="UOEO01000034">
    <property type="protein sequence ID" value="VAW15538.1"/>
    <property type="molecule type" value="Genomic_DNA"/>
</dbReference>
<accession>A0A3B0TBX2</accession>
<gene>
    <name evidence="1" type="ORF">MNBD_ALPHA12-644</name>
</gene>
<name>A0A3B0TBX2_9ZZZZ</name>
<protein>
    <submittedName>
        <fullName evidence="1">Uncharacterized protein</fullName>
    </submittedName>
</protein>
<reference evidence="1" key="1">
    <citation type="submission" date="2018-06" db="EMBL/GenBank/DDBJ databases">
        <authorList>
            <person name="Zhirakovskaya E."/>
        </authorList>
    </citation>
    <scope>NUCLEOTIDE SEQUENCE</scope>
</reference>
<feature type="non-terminal residue" evidence="1">
    <location>
        <position position="1"/>
    </location>
</feature>
<proteinExistence type="predicted"/>
<evidence type="ECO:0000313" key="1">
    <source>
        <dbReference type="EMBL" id="VAW15538.1"/>
    </source>
</evidence>
<dbReference type="AlphaFoldDB" id="A0A3B0TBX2"/>
<organism evidence="1">
    <name type="scientific">hydrothermal vent metagenome</name>
    <dbReference type="NCBI Taxonomy" id="652676"/>
    <lineage>
        <taxon>unclassified sequences</taxon>
        <taxon>metagenomes</taxon>
        <taxon>ecological metagenomes</taxon>
    </lineage>
</organism>